<evidence type="ECO:0000256" key="2">
    <source>
        <dbReference type="ARBA" id="ARBA00022490"/>
    </source>
</evidence>
<dbReference type="PANTHER" id="PTHR46985">
    <property type="entry name" value="NACHT, LRR AND PYD DOMAINS-CONTAINING PROTEIN 1"/>
    <property type="match status" value="1"/>
</dbReference>
<dbReference type="InterPro" id="IPR011029">
    <property type="entry name" value="DEATH-like_dom_sf"/>
</dbReference>
<dbReference type="GO" id="GO:0006954">
    <property type="term" value="P:inflammatory response"/>
    <property type="evidence" value="ECO:0007669"/>
    <property type="project" value="UniProtKB-KW"/>
</dbReference>
<dbReference type="RefSeq" id="XP_042566346.1">
    <property type="nucleotide sequence ID" value="XM_042710412.1"/>
</dbReference>
<evidence type="ECO:0000256" key="5">
    <source>
        <dbReference type="ARBA" id="ARBA00023198"/>
    </source>
</evidence>
<gene>
    <name evidence="9 10 11" type="primary">LOC105891702</name>
</gene>
<keyword evidence="5" id="KW-0395">Inflammatory response</keyword>
<feature type="domain" description="CARD" evidence="6">
    <location>
        <begin position="440"/>
        <end position="531"/>
    </location>
</feature>
<evidence type="ECO:0000256" key="4">
    <source>
        <dbReference type="ARBA" id="ARBA00022859"/>
    </source>
</evidence>
<dbReference type="PROSITE" id="PS50209">
    <property type="entry name" value="CARD"/>
    <property type="match status" value="1"/>
</dbReference>
<dbReference type="Pfam" id="PF23679">
    <property type="entry name" value="UPA-FIIND"/>
    <property type="match status" value="1"/>
</dbReference>
<keyword evidence="2" id="KW-0963">Cytoplasm</keyword>
<evidence type="ECO:0000256" key="3">
    <source>
        <dbReference type="ARBA" id="ARBA00022588"/>
    </source>
</evidence>
<dbReference type="SUPFAM" id="SSF47986">
    <property type="entry name" value="DEATH domain"/>
    <property type="match status" value="1"/>
</dbReference>
<evidence type="ECO:0000313" key="10">
    <source>
        <dbReference type="RefSeq" id="XP_031440744.1"/>
    </source>
</evidence>
<dbReference type="Pfam" id="PF00619">
    <property type="entry name" value="CARD"/>
    <property type="match status" value="1"/>
</dbReference>
<comment type="subcellular location">
    <subcellularLocation>
        <location evidence="1">Cytoplasm</location>
        <location evidence="1">Cytosol</location>
    </subcellularLocation>
</comment>
<name>A0A6P8GPR2_CLUHA</name>
<evidence type="ECO:0000313" key="9">
    <source>
        <dbReference type="RefSeq" id="XP_031440743.1"/>
    </source>
</evidence>
<dbReference type="KEGG" id="char:105891702"/>
<dbReference type="SMART" id="SM00114">
    <property type="entry name" value="CARD"/>
    <property type="match status" value="1"/>
</dbReference>
<dbReference type="Gene3D" id="1.10.533.10">
    <property type="entry name" value="Death Domain, Fas"/>
    <property type="match status" value="1"/>
</dbReference>
<sequence length="531" mass="60013">MNEETCSEEIPNSVLEEYKQSLNEVSQLIGTSQHNISDQETGEVFARLSKAAGEIQHLLEDGVDIKNLLTPLQSGLHLIRDILLKNKADPVQSLDIGVRTVHPVALSSKERRGLKRHASGLEELLSGISKKKELRLSTSLTKPGLHEGPSTCFTTHADVGHFPSCECLEPQLREEENGDLKYTLRCPTAGLFRCKFTSLMFKMETAGEVEYHSVPWADKLENHDREPAGPLYNISCFPGTPVQIHLPHCEVISDGKLGHLRVAHITGDGLKIITPKDITESHVVIDVTGLSLFGLLTFFTDYLLGRNIRAQVLNFLQRSSEPVKVQVLLLSSNADIMKVKKKRGQMIHPCQEIYIETNPYCEINTRKDYSLFTDPPGLDVIPNTAKYVECSQNFPPAFTVHCRRKKELKLILKDKTRELWSSLVIIEEKDTPDGRQHVLEPSVSKHFFQKHKGALETRLPKVLESILNQLVQREVLNTIERDVIQSKKPDHKRNECLLNILDKKGSRAQEIFCQVLKTEDCFLVEDLEKKC</sequence>
<keyword evidence="4" id="KW-0391">Immunity</keyword>
<dbReference type="CDD" id="cd01671">
    <property type="entry name" value="CARD"/>
    <property type="match status" value="1"/>
</dbReference>
<keyword evidence="3" id="KW-0399">Innate immunity</keyword>
<protein>
    <submittedName>
        <fullName evidence="9 10">Uncharacterized protein LOC105891702</fullName>
    </submittedName>
</protein>
<organism evidence="8 9">
    <name type="scientific">Clupea harengus</name>
    <name type="common">Atlantic herring</name>
    <dbReference type="NCBI Taxonomy" id="7950"/>
    <lineage>
        <taxon>Eukaryota</taxon>
        <taxon>Metazoa</taxon>
        <taxon>Chordata</taxon>
        <taxon>Craniata</taxon>
        <taxon>Vertebrata</taxon>
        <taxon>Euteleostomi</taxon>
        <taxon>Actinopterygii</taxon>
        <taxon>Neopterygii</taxon>
        <taxon>Teleostei</taxon>
        <taxon>Clupei</taxon>
        <taxon>Clupeiformes</taxon>
        <taxon>Clupeoidei</taxon>
        <taxon>Clupeidae</taxon>
        <taxon>Clupea</taxon>
    </lineage>
</organism>
<evidence type="ECO:0000256" key="1">
    <source>
        <dbReference type="ARBA" id="ARBA00004514"/>
    </source>
</evidence>
<keyword evidence="8" id="KW-1185">Reference proteome</keyword>
<dbReference type="InterPro" id="IPR025307">
    <property type="entry name" value="FIIND_dom"/>
</dbReference>
<feature type="domain" description="FIIND" evidence="7">
    <location>
        <begin position="162"/>
        <end position="443"/>
    </location>
</feature>
<dbReference type="AlphaFoldDB" id="A0A6P8GPR2"/>
<evidence type="ECO:0000259" key="6">
    <source>
        <dbReference type="PROSITE" id="PS50209"/>
    </source>
</evidence>
<reference evidence="9 10" key="1">
    <citation type="submission" date="2025-04" db="UniProtKB">
        <authorList>
            <consortium name="RefSeq"/>
        </authorList>
    </citation>
    <scope>IDENTIFICATION</scope>
</reference>
<dbReference type="GO" id="GO:0042981">
    <property type="term" value="P:regulation of apoptotic process"/>
    <property type="evidence" value="ECO:0007669"/>
    <property type="project" value="InterPro"/>
</dbReference>
<dbReference type="GeneID" id="105891702"/>
<dbReference type="Pfam" id="PF13553">
    <property type="entry name" value="FIIND"/>
    <property type="match status" value="1"/>
</dbReference>
<dbReference type="InterPro" id="IPR051249">
    <property type="entry name" value="NLRP_Inflammasome"/>
</dbReference>
<dbReference type="PROSITE" id="PS51830">
    <property type="entry name" value="FIIND"/>
    <property type="match status" value="1"/>
</dbReference>
<evidence type="ECO:0000313" key="11">
    <source>
        <dbReference type="RefSeq" id="XP_042566346.1"/>
    </source>
</evidence>
<dbReference type="GO" id="GO:0045087">
    <property type="term" value="P:innate immune response"/>
    <property type="evidence" value="ECO:0007669"/>
    <property type="project" value="UniProtKB-KW"/>
</dbReference>
<dbReference type="PANTHER" id="PTHR46985:SF2">
    <property type="entry name" value="APOPTOSIS-ASSOCIATED SPECK-LIKE PROTEIN CONTAINING A CARD"/>
    <property type="match status" value="1"/>
</dbReference>
<dbReference type="InterPro" id="IPR001315">
    <property type="entry name" value="CARD"/>
</dbReference>
<evidence type="ECO:0000313" key="8">
    <source>
        <dbReference type="Proteomes" id="UP000515152"/>
    </source>
</evidence>
<dbReference type="OrthoDB" id="8891580at2759"/>
<dbReference type="GO" id="GO:0005829">
    <property type="term" value="C:cytosol"/>
    <property type="evidence" value="ECO:0007669"/>
    <property type="project" value="UniProtKB-SubCell"/>
</dbReference>
<dbReference type="RefSeq" id="XP_031440743.1">
    <property type="nucleotide sequence ID" value="XM_031584883.2"/>
</dbReference>
<proteinExistence type="predicted"/>
<evidence type="ECO:0000259" key="7">
    <source>
        <dbReference type="PROSITE" id="PS51830"/>
    </source>
</evidence>
<accession>A0A6P8GPR2</accession>
<dbReference type="Proteomes" id="UP000515152">
    <property type="component" value="Chromosome 18"/>
</dbReference>
<dbReference type="RefSeq" id="XP_031440744.1">
    <property type="nucleotide sequence ID" value="XM_031584884.2"/>
</dbReference>